<sequence>MAFKHKFQWLFGLALLSLQASRGADVFQSMDDLPEGVNYDFIIAGGGTGGSLVATRLAQNPNWKVLVIEAGISNEDFWETRVPAFWPLLWNTRMDWNFTTVPQTGLNNRAVNYPRAKILGGCSSHNAMIYTRGSKSEWDQYAQLGGNAALKWNTILPLLMKAEKWTRDAQALSDSGHYNPAFHGKTGQLSVQAPYMQHPFNNLLIQASQELHSEFPFNLDWNDGTPIGTAWNQFTIDSMAQRSSAATAFLSHTSDNVHILLNTQVTRVLPTAANSTDFRKVEFGPDATSLKQLTAKKEVIVSGGIFGTPSILLHSGIGDRTELQAAGVPAIIHNPSVGKNLSDQVTVFVFFLPVVRKLNIRAIAMIKPRRSMNGTPHKPVPSRRLSPLNHMSFIRLPANAPPFSQEGFPDPTAGSDAAHVEFTFFQVGAPDPANGVDNSTLQIYLSNVHPTSRGSVTISSSNPFDYPAIDPGILGETADMSILREGFRSLRRYLSAPAFQGVIYGSVVPPANATSDEDLEAFLRSSASSWLHGVGSATMSPHGASWGVVDPDFRVKGTTGLRVVDASVIPRSPSAHTQAPTYGFAELASLMIAAQYH</sequence>
<comment type="catalytic activity">
    <reaction evidence="11">
        <text>pyranose + acceptor = pyranos-2,3-diulose + reduced acceptor.</text>
        <dbReference type="EC" id="1.1.99.29"/>
    </reaction>
</comment>
<dbReference type="PANTHER" id="PTHR11552">
    <property type="entry name" value="GLUCOSE-METHANOL-CHOLINE GMC OXIDOREDUCTASE"/>
    <property type="match status" value="1"/>
</dbReference>
<comment type="subcellular location">
    <subcellularLocation>
        <location evidence="2">Secreted</location>
    </subcellularLocation>
</comment>
<dbReference type="InterPro" id="IPR012132">
    <property type="entry name" value="GMC_OxRdtase"/>
</dbReference>
<name>A0AAD5VM93_9AGAR</name>
<reference evidence="20" key="1">
    <citation type="submission" date="2022-07" db="EMBL/GenBank/DDBJ databases">
        <title>Genome Sequence of Leucocoprinus birnbaumii.</title>
        <authorList>
            <person name="Buettner E."/>
        </authorList>
    </citation>
    <scope>NUCLEOTIDE SEQUENCE</scope>
    <source>
        <strain evidence="20">VT141</strain>
    </source>
</reference>
<keyword evidence="7" id="KW-0285">Flavoprotein</keyword>
<feature type="active site" description="Proton acceptor" evidence="15">
    <location>
        <position position="576"/>
    </location>
</feature>
<dbReference type="InterPro" id="IPR007867">
    <property type="entry name" value="GMC_OxRtase_C"/>
</dbReference>
<proteinExistence type="inferred from homology"/>
<dbReference type="PANTHER" id="PTHR11552:SF147">
    <property type="entry name" value="CHOLINE DEHYDROGENASE, MITOCHONDRIAL"/>
    <property type="match status" value="1"/>
</dbReference>
<evidence type="ECO:0000256" key="3">
    <source>
        <dbReference type="ARBA" id="ARBA00010790"/>
    </source>
</evidence>
<evidence type="ECO:0000256" key="6">
    <source>
        <dbReference type="ARBA" id="ARBA00022525"/>
    </source>
</evidence>
<feature type="chain" id="PRO_5042045717" description="pyranose dehydrogenase (acceptor)" evidence="17">
    <location>
        <begin position="24"/>
        <end position="597"/>
    </location>
</feature>
<evidence type="ECO:0000256" key="17">
    <source>
        <dbReference type="SAM" id="SignalP"/>
    </source>
</evidence>
<comment type="catalytic activity">
    <reaction evidence="13">
        <text>a pyranoside + acceptor = a pyranosid-3-ulose + reduced acceptor.</text>
        <dbReference type="EC" id="1.1.99.29"/>
    </reaction>
</comment>
<organism evidence="20 21">
    <name type="scientific">Leucocoprinus birnbaumii</name>
    <dbReference type="NCBI Taxonomy" id="56174"/>
    <lineage>
        <taxon>Eukaryota</taxon>
        <taxon>Fungi</taxon>
        <taxon>Dikarya</taxon>
        <taxon>Basidiomycota</taxon>
        <taxon>Agaricomycotina</taxon>
        <taxon>Agaricomycetes</taxon>
        <taxon>Agaricomycetidae</taxon>
        <taxon>Agaricales</taxon>
        <taxon>Agaricineae</taxon>
        <taxon>Agaricaceae</taxon>
        <taxon>Leucocoprinus</taxon>
    </lineage>
</organism>
<keyword evidence="6" id="KW-0964">Secreted</keyword>
<evidence type="ECO:0000256" key="4">
    <source>
        <dbReference type="ARBA" id="ARBA00011245"/>
    </source>
</evidence>
<evidence type="ECO:0000256" key="16">
    <source>
        <dbReference type="PIRSR" id="PIRSR000137-2"/>
    </source>
</evidence>
<comment type="similarity">
    <text evidence="3">Belongs to the GMC oxidoreductase family.</text>
</comment>
<feature type="binding site" evidence="16">
    <location>
        <position position="265"/>
    </location>
    <ligand>
        <name>FAD</name>
        <dbReference type="ChEBI" id="CHEBI:57692"/>
    </ligand>
</feature>
<accession>A0AAD5VM93</accession>
<feature type="domain" description="Glucose-methanol-choline oxidoreductase N-terminal" evidence="18">
    <location>
        <begin position="39"/>
        <end position="345"/>
    </location>
</feature>
<dbReference type="InterPro" id="IPR000172">
    <property type="entry name" value="GMC_OxRdtase_N"/>
</dbReference>
<evidence type="ECO:0000256" key="8">
    <source>
        <dbReference type="ARBA" id="ARBA00022827"/>
    </source>
</evidence>
<feature type="active site" description="Proton donor" evidence="15">
    <location>
        <position position="532"/>
    </location>
</feature>
<comment type="function">
    <text evidence="9">Catalyzes the single-oxidation or sequential double oxidation reaction of carbohydrates primarily at carbon-2 and/or carbon-3 with the concomitant reduction of the flavin. The enzyme exhibits a broad sugar substrate specificity, oxidizing different aldopyranoses to the corresponding C-1, C-2, C-3 or C-1,2, C-2,3 and C-3,4 (di)dehydro sugars with substrate-specific regioselectivity. Accepts only a narrow range of electron acceptors such as substituted benzoquinones and complexed metal ions and reacts extremely slowly with O(2) as acceptor. May play a role in the natural recycling of plant matter by oxidizing all major monosaccharides in lignocellulose and by reducing quinone compounds or reactive radical species generated during lignin depolymerization.</text>
</comment>
<dbReference type="EC" id="1.1.99.29" evidence="5"/>
<evidence type="ECO:0000256" key="15">
    <source>
        <dbReference type="PIRSR" id="PIRSR000137-1"/>
    </source>
</evidence>
<dbReference type="PIRSF" id="PIRSF000137">
    <property type="entry name" value="Alcohol_oxidase"/>
    <property type="match status" value="1"/>
</dbReference>
<dbReference type="SUPFAM" id="SSF51905">
    <property type="entry name" value="FAD/NAD(P)-binding domain"/>
    <property type="match status" value="1"/>
</dbReference>
<evidence type="ECO:0000256" key="2">
    <source>
        <dbReference type="ARBA" id="ARBA00004613"/>
    </source>
</evidence>
<comment type="caution">
    <text evidence="20">The sequence shown here is derived from an EMBL/GenBank/DDBJ whole genome shotgun (WGS) entry which is preliminary data.</text>
</comment>
<evidence type="ECO:0000313" key="21">
    <source>
        <dbReference type="Proteomes" id="UP001213000"/>
    </source>
</evidence>
<dbReference type="InterPro" id="IPR036188">
    <property type="entry name" value="FAD/NAD-bd_sf"/>
</dbReference>
<dbReference type="GO" id="GO:0050660">
    <property type="term" value="F:flavin adenine dinucleotide binding"/>
    <property type="evidence" value="ECO:0007669"/>
    <property type="project" value="InterPro"/>
</dbReference>
<evidence type="ECO:0000256" key="9">
    <source>
        <dbReference type="ARBA" id="ARBA00024699"/>
    </source>
</evidence>
<feature type="domain" description="Glucose-methanol-choline oxidoreductase C-terminal" evidence="19">
    <location>
        <begin position="450"/>
        <end position="585"/>
    </location>
</feature>
<evidence type="ECO:0000259" key="19">
    <source>
        <dbReference type="Pfam" id="PF05199"/>
    </source>
</evidence>
<dbReference type="Gene3D" id="3.50.50.60">
    <property type="entry name" value="FAD/NAD(P)-binding domain"/>
    <property type="match status" value="1"/>
</dbReference>
<gene>
    <name evidence="20" type="ORF">NP233_g8801</name>
</gene>
<keyword evidence="17" id="KW-0732">Signal</keyword>
<dbReference type="AlphaFoldDB" id="A0AAD5VM93"/>
<comment type="catalytic activity">
    <reaction evidence="10">
        <text>pyranose + acceptor = pyranos-2-ulose + reduced acceptor.</text>
        <dbReference type="EC" id="1.1.99.29"/>
    </reaction>
</comment>
<dbReference type="GO" id="GO:0005576">
    <property type="term" value="C:extracellular region"/>
    <property type="evidence" value="ECO:0007669"/>
    <property type="project" value="UniProtKB-SubCell"/>
</dbReference>
<keyword evidence="8 16" id="KW-0274">FAD</keyword>
<evidence type="ECO:0000256" key="7">
    <source>
        <dbReference type="ARBA" id="ARBA00022630"/>
    </source>
</evidence>
<evidence type="ECO:0000256" key="11">
    <source>
        <dbReference type="ARBA" id="ARBA00034010"/>
    </source>
</evidence>
<comment type="cofactor">
    <cofactor evidence="1 16">
        <name>FAD</name>
        <dbReference type="ChEBI" id="CHEBI:57692"/>
    </cofactor>
</comment>
<evidence type="ECO:0000313" key="20">
    <source>
        <dbReference type="EMBL" id="KAJ3563653.1"/>
    </source>
</evidence>
<dbReference type="Proteomes" id="UP001213000">
    <property type="component" value="Unassembled WGS sequence"/>
</dbReference>
<evidence type="ECO:0000259" key="18">
    <source>
        <dbReference type="Pfam" id="PF00732"/>
    </source>
</evidence>
<evidence type="ECO:0000256" key="5">
    <source>
        <dbReference type="ARBA" id="ARBA00013177"/>
    </source>
</evidence>
<comment type="catalytic activity">
    <reaction evidence="12">
        <text>pyranose + acceptor = pyranos-3-ulose + reduced acceptor.</text>
        <dbReference type="EC" id="1.1.99.29"/>
    </reaction>
</comment>
<evidence type="ECO:0000256" key="10">
    <source>
        <dbReference type="ARBA" id="ARBA00033986"/>
    </source>
</evidence>
<dbReference type="Pfam" id="PF05199">
    <property type="entry name" value="GMC_oxred_C"/>
    <property type="match status" value="1"/>
</dbReference>
<evidence type="ECO:0000256" key="14">
    <source>
        <dbReference type="ARBA" id="ARBA00034059"/>
    </source>
</evidence>
<evidence type="ECO:0000256" key="13">
    <source>
        <dbReference type="ARBA" id="ARBA00034050"/>
    </source>
</evidence>
<comment type="subunit">
    <text evidence="4">Monomer.</text>
</comment>
<dbReference type="Gene3D" id="3.30.560.10">
    <property type="entry name" value="Glucose Oxidase, domain 3"/>
    <property type="match status" value="1"/>
</dbReference>
<dbReference type="GO" id="GO:0033718">
    <property type="term" value="F:pyranose dehydrogenase (acceptor) activity"/>
    <property type="evidence" value="ECO:0007669"/>
    <property type="project" value="UniProtKB-EC"/>
</dbReference>
<keyword evidence="21" id="KW-1185">Reference proteome</keyword>
<dbReference type="Pfam" id="PF00732">
    <property type="entry name" value="GMC_oxred_N"/>
    <property type="match status" value="1"/>
</dbReference>
<evidence type="ECO:0000256" key="1">
    <source>
        <dbReference type="ARBA" id="ARBA00001974"/>
    </source>
</evidence>
<protein>
    <recommendedName>
        <fullName evidence="5">pyranose dehydrogenase (acceptor)</fullName>
        <ecNumber evidence="5">1.1.99.29</ecNumber>
    </recommendedName>
</protein>
<feature type="signal peptide" evidence="17">
    <location>
        <begin position="1"/>
        <end position="23"/>
    </location>
</feature>
<dbReference type="SUPFAM" id="SSF54373">
    <property type="entry name" value="FAD-linked reductases, C-terminal domain"/>
    <property type="match status" value="1"/>
</dbReference>
<dbReference type="EMBL" id="JANIEX010000736">
    <property type="protein sequence ID" value="KAJ3563653.1"/>
    <property type="molecule type" value="Genomic_DNA"/>
</dbReference>
<comment type="catalytic activity">
    <reaction evidence="14">
        <text>a pyranoside + acceptor = a pyranosid-3,4-diulose + reduced acceptor.</text>
        <dbReference type="EC" id="1.1.99.29"/>
    </reaction>
</comment>
<evidence type="ECO:0000256" key="12">
    <source>
        <dbReference type="ARBA" id="ARBA00034029"/>
    </source>
</evidence>